<dbReference type="EMBL" id="JBBPFD010000700">
    <property type="protein sequence ID" value="KAK7877345.1"/>
    <property type="molecule type" value="Genomic_DNA"/>
</dbReference>
<dbReference type="GO" id="GO:0005102">
    <property type="term" value="F:signaling receptor binding"/>
    <property type="evidence" value="ECO:0007669"/>
    <property type="project" value="TreeGrafter"/>
</dbReference>
<dbReference type="SUPFAM" id="SSF48726">
    <property type="entry name" value="Immunoglobulin"/>
    <property type="match status" value="2"/>
</dbReference>
<dbReference type="InterPro" id="IPR003599">
    <property type="entry name" value="Ig_sub"/>
</dbReference>
<evidence type="ECO:0000313" key="6">
    <source>
        <dbReference type="EMBL" id="KAK7877345.1"/>
    </source>
</evidence>
<proteinExistence type="predicted"/>
<sequence length="370" mass="44275">MFVFSLLNVTVLEEDSELPCTCSVDREVTLLQWTRPDRNKTLLVYRGGKRLKDYEDPKFTDRVQLKDPSLKNRDMSLILRNVTTDDKGEYECLADYKDEHVHIESTRLIVVKQRDSTAVLEEASELPCTCSVDREVTLLQWTRPDRNKTLLVYRGGKRLKDYEDPKFTDRVQLKDPSLKNRDMSLILRNVTTDDKGKYECLADYKDEHVHRQFVHLIMIVKQRDSADTSQRPDTDDKETSTLGAGAIIGLVLGLGREREREKEERGGEREKGKKKEREQEIKRQEKKREGETEKKERNRREKERNGKEKERETGKKRERAKDRRKRERGREGETEEKERRERERERKERRERERNRREKERGKREEKLRE</sequence>
<dbReference type="PROSITE" id="PS50835">
    <property type="entry name" value="IG_LIKE"/>
    <property type="match status" value="2"/>
</dbReference>
<dbReference type="SMART" id="SM00409">
    <property type="entry name" value="IG"/>
    <property type="match status" value="2"/>
</dbReference>
<gene>
    <name evidence="6" type="ORF">WMY93_031949</name>
</gene>
<organism evidence="6 7">
    <name type="scientific">Mugilogobius chulae</name>
    <name type="common">yellowstripe goby</name>
    <dbReference type="NCBI Taxonomy" id="88201"/>
    <lineage>
        <taxon>Eukaryota</taxon>
        <taxon>Metazoa</taxon>
        <taxon>Chordata</taxon>
        <taxon>Craniata</taxon>
        <taxon>Vertebrata</taxon>
        <taxon>Euteleostomi</taxon>
        <taxon>Actinopterygii</taxon>
        <taxon>Neopterygii</taxon>
        <taxon>Teleostei</taxon>
        <taxon>Neoteleostei</taxon>
        <taxon>Acanthomorphata</taxon>
        <taxon>Gobiaria</taxon>
        <taxon>Gobiiformes</taxon>
        <taxon>Gobioidei</taxon>
        <taxon>Gobiidae</taxon>
        <taxon>Gobionellinae</taxon>
        <taxon>Mugilogobius</taxon>
    </lineage>
</organism>
<comment type="subcellular location">
    <subcellularLocation>
        <location evidence="1">Membrane</location>
    </subcellularLocation>
</comment>
<dbReference type="Gene3D" id="2.60.40.10">
    <property type="entry name" value="Immunoglobulins"/>
    <property type="match status" value="2"/>
</dbReference>
<evidence type="ECO:0000259" key="5">
    <source>
        <dbReference type="PROSITE" id="PS50835"/>
    </source>
</evidence>
<evidence type="ECO:0000256" key="2">
    <source>
        <dbReference type="ARBA" id="ARBA00023136"/>
    </source>
</evidence>
<dbReference type="Pfam" id="PF07686">
    <property type="entry name" value="V-set"/>
    <property type="match status" value="2"/>
</dbReference>
<dbReference type="GO" id="GO:0001817">
    <property type="term" value="P:regulation of cytokine production"/>
    <property type="evidence" value="ECO:0007669"/>
    <property type="project" value="TreeGrafter"/>
</dbReference>
<evidence type="ECO:0000256" key="3">
    <source>
        <dbReference type="ARBA" id="ARBA00023319"/>
    </source>
</evidence>
<feature type="region of interest" description="Disordered" evidence="4">
    <location>
        <begin position="223"/>
        <end position="370"/>
    </location>
</feature>
<evidence type="ECO:0000256" key="1">
    <source>
        <dbReference type="ARBA" id="ARBA00004370"/>
    </source>
</evidence>
<feature type="compositionally biased region" description="Basic and acidic residues" evidence="4">
    <location>
        <begin position="223"/>
        <end position="239"/>
    </location>
</feature>
<dbReference type="GO" id="GO:0050852">
    <property type="term" value="P:T cell receptor signaling pathway"/>
    <property type="evidence" value="ECO:0007669"/>
    <property type="project" value="TreeGrafter"/>
</dbReference>
<dbReference type="InterPro" id="IPR013106">
    <property type="entry name" value="Ig_V-set"/>
</dbReference>
<reference evidence="7" key="1">
    <citation type="submission" date="2024-04" db="EMBL/GenBank/DDBJ databases">
        <title>Salinicola lusitanus LLJ914,a marine bacterium isolated from the Okinawa Trough.</title>
        <authorList>
            <person name="Li J."/>
        </authorList>
    </citation>
    <scope>NUCLEOTIDE SEQUENCE [LARGE SCALE GENOMIC DNA]</scope>
</reference>
<dbReference type="InterPro" id="IPR013783">
    <property type="entry name" value="Ig-like_fold"/>
</dbReference>
<feature type="domain" description="Ig-like" evidence="5">
    <location>
        <begin position="106"/>
        <end position="210"/>
    </location>
</feature>
<keyword evidence="3" id="KW-0393">Immunoglobulin domain</keyword>
<dbReference type="GO" id="GO:0009897">
    <property type="term" value="C:external side of plasma membrane"/>
    <property type="evidence" value="ECO:0007669"/>
    <property type="project" value="TreeGrafter"/>
</dbReference>
<keyword evidence="7" id="KW-1185">Reference proteome</keyword>
<dbReference type="AlphaFoldDB" id="A0AAW0MEL3"/>
<dbReference type="InterPro" id="IPR007110">
    <property type="entry name" value="Ig-like_dom"/>
</dbReference>
<dbReference type="Proteomes" id="UP001460270">
    <property type="component" value="Unassembled WGS sequence"/>
</dbReference>
<dbReference type="SMART" id="SM00406">
    <property type="entry name" value="IGv"/>
    <property type="match status" value="2"/>
</dbReference>
<comment type="caution">
    <text evidence="6">The sequence shown here is derived from an EMBL/GenBank/DDBJ whole genome shotgun (WGS) entry which is preliminary data.</text>
</comment>
<keyword evidence="2" id="KW-0472">Membrane</keyword>
<feature type="domain" description="Ig-like" evidence="5">
    <location>
        <begin position="18"/>
        <end position="104"/>
    </location>
</feature>
<dbReference type="PANTHER" id="PTHR24100:SF151">
    <property type="entry name" value="ICOS LIGAND"/>
    <property type="match status" value="1"/>
</dbReference>
<evidence type="ECO:0000313" key="7">
    <source>
        <dbReference type="Proteomes" id="UP001460270"/>
    </source>
</evidence>
<feature type="compositionally biased region" description="Basic and acidic residues" evidence="4">
    <location>
        <begin position="328"/>
        <end position="370"/>
    </location>
</feature>
<dbReference type="InterPro" id="IPR036179">
    <property type="entry name" value="Ig-like_dom_sf"/>
</dbReference>
<feature type="compositionally biased region" description="Low complexity" evidence="4">
    <location>
        <begin position="242"/>
        <end position="254"/>
    </location>
</feature>
<name>A0AAW0MEL3_9GOBI</name>
<dbReference type="PANTHER" id="PTHR24100">
    <property type="entry name" value="BUTYROPHILIN"/>
    <property type="match status" value="1"/>
</dbReference>
<accession>A0AAW0MEL3</accession>
<feature type="compositionally biased region" description="Basic and acidic residues" evidence="4">
    <location>
        <begin position="255"/>
        <end position="321"/>
    </location>
</feature>
<protein>
    <recommendedName>
        <fullName evidence="5">Ig-like domain-containing protein</fullName>
    </recommendedName>
</protein>
<evidence type="ECO:0000256" key="4">
    <source>
        <dbReference type="SAM" id="MobiDB-lite"/>
    </source>
</evidence>
<dbReference type="InterPro" id="IPR050504">
    <property type="entry name" value="IgSF_BTN/MOG"/>
</dbReference>